<protein>
    <submittedName>
        <fullName evidence="3">CAAX box protein 1-like</fullName>
    </submittedName>
</protein>
<feature type="region of interest" description="Disordered" evidence="1">
    <location>
        <begin position="27"/>
        <end position="48"/>
    </location>
</feature>
<reference evidence="3" key="1">
    <citation type="submission" date="2025-08" db="UniProtKB">
        <authorList>
            <consortium name="RefSeq"/>
        </authorList>
    </citation>
    <scope>IDENTIFICATION</scope>
    <source>
        <tissue evidence="3">Muscle</tissue>
    </source>
</reference>
<feature type="compositionally biased region" description="Basic residues" evidence="1">
    <location>
        <begin position="133"/>
        <end position="152"/>
    </location>
</feature>
<feature type="compositionally biased region" description="Low complexity" evidence="1">
    <location>
        <begin position="70"/>
        <end position="87"/>
    </location>
</feature>
<proteinExistence type="predicted"/>
<evidence type="ECO:0000313" key="2">
    <source>
        <dbReference type="Proteomes" id="UP000248484"/>
    </source>
</evidence>
<dbReference type="GeneID" id="129391713"/>
<dbReference type="AlphaFoldDB" id="A0A9W2WEB3"/>
<dbReference type="OrthoDB" id="9688547at2759"/>
<name>A0A9W2WEB3_PHYMC</name>
<sequence length="170" mass="17685">PGAPRAWGRVLGGGSAAPVAAAQIATGGVLPPRLPQPSPSGRRDLPRARAPSRVVLAFVPGIALQVPAAAAAAGPGSGAAAALSGQPGPSPAHSDSVVRSSCKPGSCYTADRPPSARPLPDSQARMQVPRDLRCRRRRHRRHRHRHRHRHPPHPADSLQPSAVWTRPGGV</sequence>
<dbReference type="RefSeq" id="XP_054937586.1">
    <property type="nucleotide sequence ID" value="XM_055081611.1"/>
</dbReference>
<feature type="region of interest" description="Disordered" evidence="1">
    <location>
        <begin position="70"/>
        <end position="170"/>
    </location>
</feature>
<gene>
    <name evidence="3" type="primary">LOC129391713</name>
</gene>
<dbReference type="KEGG" id="pcad:129391713"/>
<keyword evidence="2" id="KW-1185">Reference proteome</keyword>
<evidence type="ECO:0000313" key="3">
    <source>
        <dbReference type="RefSeq" id="XP_054937586.1"/>
    </source>
</evidence>
<feature type="non-terminal residue" evidence="3">
    <location>
        <position position="1"/>
    </location>
</feature>
<dbReference type="Proteomes" id="UP000248484">
    <property type="component" value="Chromosome 21"/>
</dbReference>
<accession>A0A9W2WEB3</accession>
<organism evidence="2 3">
    <name type="scientific">Physeter macrocephalus</name>
    <name type="common">Sperm whale</name>
    <name type="synonym">Physeter catodon</name>
    <dbReference type="NCBI Taxonomy" id="9755"/>
    <lineage>
        <taxon>Eukaryota</taxon>
        <taxon>Metazoa</taxon>
        <taxon>Chordata</taxon>
        <taxon>Craniata</taxon>
        <taxon>Vertebrata</taxon>
        <taxon>Euteleostomi</taxon>
        <taxon>Mammalia</taxon>
        <taxon>Eutheria</taxon>
        <taxon>Laurasiatheria</taxon>
        <taxon>Artiodactyla</taxon>
        <taxon>Whippomorpha</taxon>
        <taxon>Cetacea</taxon>
        <taxon>Odontoceti</taxon>
        <taxon>Physeteridae</taxon>
        <taxon>Physeter</taxon>
    </lineage>
</organism>
<evidence type="ECO:0000256" key="1">
    <source>
        <dbReference type="SAM" id="MobiDB-lite"/>
    </source>
</evidence>